<evidence type="ECO:0000256" key="3">
    <source>
        <dbReference type="ARBA" id="ARBA00022454"/>
    </source>
</evidence>
<evidence type="ECO:0000256" key="2">
    <source>
        <dbReference type="ARBA" id="ARBA00006379"/>
    </source>
</evidence>
<evidence type="ECO:0000256" key="9">
    <source>
        <dbReference type="RuleBase" id="RU367150"/>
    </source>
</evidence>
<evidence type="ECO:0000256" key="10">
    <source>
        <dbReference type="SAM" id="MobiDB-lite"/>
    </source>
</evidence>
<dbReference type="GO" id="GO:0031262">
    <property type="term" value="C:Ndc80 complex"/>
    <property type="evidence" value="ECO:0007669"/>
    <property type="project" value="InterPro"/>
</dbReference>
<evidence type="ECO:0000256" key="6">
    <source>
        <dbReference type="ARBA" id="ARBA00023054"/>
    </source>
</evidence>
<dbReference type="GO" id="GO:0007059">
    <property type="term" value="P:chromosome segregation"/>
    <property type="evidence" value="ECO:0007669"/>
    <property type="project" value="InterPro"/>
</dbReference>
<evidence type="ECO:0000259" key="11">
    <source>
        <dbReference type="Pfam" id="PF08234"/>
    </source>
</evidence>
<dbReference type="AlphaFoldDB" id="A0A8J5GQE7"/>
<evidence type="ECO:0000256" key="7">
    <source>
        <dbReference type="ARBA" id="ARBA00023306"/>
    </source>
</evidence>
<evidence type="ECO:0000256" key="8">
    <source>
        <dbReference type="ARBA" id="ARBA00023328"/>
    </source>
</evidence>
<dbReference type="Proteomes" id="UP000734854">
    <property type="component" value="Unassembled WGS sequence"/>
</dbReference>
<keyword evidence="4 9" id="KW-0132">Cell division</keyword>
<feature type="compositionally biased region" description="Basic and acidic residues" evidence="10">
    <location>
        <begin position="20"/>
        <end position="30"/>
    </location>
</feature>
<comment type="function">
    <text evidence="9">Acts as a component of the essential kinetochore-associated NDC80 complex, which is required for chromosome segregation and spindle checkpoint activity.</text>
</comment>
<dbReference type="GO" id="GO:0051301">
    <property type="term" value="P:cell division"/>
    <property type="evidence" value="ECO:0007669"/>
    <property type="project" value="UniProtKB-UniRule"/>
</dbReference>
<evidence type="ECO:0000256" key="1">
    <source>
        <dbReference type="ARBA" id="ARBA00004584"/>
    </source>
</evidence>
<evidence type="ECO:0000256" key="4">
    <source>
        <dbReference type="ARBA" id="ARBA00022618"/>
    </source>
</evidence>
<keyword evidence="7 9" id="KW-0131">Cell cycle</keyword>
<dbReference type="Gene3D" id="6.10.250.1950">
    <property type="match status" value="1"/>
</dbReference>
<dbReference type="GO" id="GO:0005634">
    <property type="term" value="C:nucleus"/>
    <property type="evidence" value="ECO:0007669"/>
    <property type="project" value="UniProtKB-SubCell"/>
</dbReference>
<gene>
    <name evidence="12" type="ORF">ZIOFF_029989</name>
</gene>
<keyword evidence="8 9" id="KW-0137">Centromere</keyword>
<keyword evidence="9" id="KW-0539">Nucleus</keyword>
<keyword evidence="5 9" id="KW-0498">Mitosis</keyword>
<organism evidence="12 13">
    <name type="scientific">Zingiber officinale</name>
    <name type="common">Ginger</name>
    <name type="synonym">Amomum zingiber</name>
    <dbReference type="NCBI Taxonomy" id="94328"/>
    <lineage>
        <taxon>Eukaryota</taxon>
        <taxon>Viridiplantae</taxon>
        <taxon>Streptophyta</taxon>
        <taxon>Embryophyta</taxon>
        <taxon>Tracheophyta</taxon>
        <taxon>Spermatophyta</taxon>
        <taxon>Magnoliopsida</taxon>
        <taxon>Liliopsida</taxon>
        <taxon>Zingiberales</taxon>
        <taxon>Zingiberaceae</taxon>
        <taxon>Zingiber</taxon>
    </lineage>
</organism>
<dbReference type="InterPro" id="IPR013255">
    <property type="entry name" value="Spc25_C"/>
</dbReference>
<keyword evidence="6" id="KW-0175">Coiled coil</keyword>
<feature type="domain" description="Chromosome segregation protein Spc25 C-terminal" evidence="11">
    <location>
        <begin position="164"/>
        <end position="195"/>
    </location>
</feature>
<protein>
    <recommendedName>
        <fullName evidence="9">Kinetochore protein SPC25</fullName>
    </recommendedName>
</protein>
<dbReference type="Pfam" id="PF08234">
    <property type="entry name" value="Spindle_Spc25"/>
    <property type="match status" value="1"/>
</dbReference>
<keyword evidence="9" id="KW-0995">Kinetochore</keyword>
<dbReference type="EMBL" id="JACMSC010000008">
    <property type="protein sequence ID" value="KAG6511910.1"/>
    <property type="molecule type" value="Genomic_DNA"/>
</dbReference>
<feature type="region of interest" description="Disordered" evidence="10">
    <location>
        <begin position="20"/>
        <end position="39"/>
    </location>
</feature>
<comment type="caution">
    <text evidence="12">The sequence shown here is derived from an EMBL/GenBank/DDBJ whole genome shotgun (WGS) entry which is preliminary data.</text>
</comment>
<dbReference type="PANTHER" id="PTHR14281:SF0">
    <property type="entry name" value="KINETOCHORE PROTEIN SPC25"/>
    <property type="match status" value="1"/>
</dbReference>
<accession>A0A8J5GQE7</accession>
<comment type="subcellular location">
    <subcellularLocation>
        <location evidence="1">Chromosome</location>
        <location evidence="1">Centromere</location>
    </subcellularLocation>
    <subcellularLocation>
        <location evidence="9">Nucleus</location>
    </subcellularLocation>
    <subcellularLocation>
        <location evidence="9">Chromosome</location>
        <location evidence="9">Centromere</location>
        <location evidence="9">Kinetochore</location>
    </subcellularLocation>
</comment>
<evidence type="ECO:0000256" key="5">
    <source>
        <dbReference type="ARBA" id="ARBA00022776"/>
    </source>
</evidence>
<dbReference type="InterPro" id="IPR045143">
    <property type="entry name" value="Spc25"/>
</dbReference>
<proteinExistence type="inferred from homology"/>
<dbReference type="PANTHER" id="PTHR14281">
    <property type="entry name" value="KINETOCHORE PROTEIN SPC25-RELATED"/>
    <property type="match status" value="1"/>
</dbReference>
<reference evidence="12 13" key="1">
    <citation type="submission" date="2020-08" db="EMBL/GenBank/DDBJ databases">
        <title>Plant Genome Project.</title>
        <authorList>
            <person name="Zhang R.-G."/>
        </authorList>
    </citation>
    <scope>NUCLEOTIDE SEQUENCE [LARGE SCALE GENOMIC DNA]</scope>
    <source>
        <tissue evidence="12">Rhizome</tissue>
    </source>
</reference>
<evidence type="ECO:0000313" key="12">
    <source>
        <dbReference type="EMBL" id="KAG6511910.1"/>
    </source>
</evidence>
<keyword evidence="3 9" id="KW-0158">Chromosome</keyword>
<comment type="subunit">
    <text evidence="9">Component of the NDC80 complex.</text>
</comment>
<comment type="similarity">
    <text evidence="2 9">Belongs to the SPC25 family.</text>
</comment>
<keyword evidence="13" id="KW-1185">Reference proteome</keyword>
<evidence type="ECO:0000313" key="13">
    <source>
        <dbReference type="Proteomes" id="UP000734854"/>
    </source>
</evidence>
<sequence length="294" mass="33234">MSPMAEDPVHLRMSEMRHECGKEMLSRRENASLGTSSFRHSLPSIRSSAELTLADREKLFKLKDDFNCLEAELREAFSAKAAKDSKSATIAEVLSTTISRSEQLKKTITELRRKKDEYGSTISKQLVDLKAQEEKSNHDMLERKKIEEAIEWYSRFLGFRVECGEGVKFIFDKIDVKNPDDEHSFSIRLENDAYKRMLPATMFAFPDPSSVTVSSAPPISVDSKTETTVTPNDIHVQDSDCQFNPAKKINNSQPAKPSPSPLPALHSEIARRSPRLLVIFSKSYVSSCWKDISI</sequence>
<feature type="region of interest" description="Disordered" evidence="10">
    <location>
        <begin position="245"/>
        <end position="265"/>
    </location>
</feature>
<name>A0A8J5GQE7_ZINOF</name>
<dbReference type="CDD" id="cd23784">
    <property type="entry name" value="RWD_Spc25"/>
    <property type="match status" value="1"/>
</dbReference>